<dbReference type="Pfam" id="PF13738">
    <property type="entry name" value="Pyr_redox_3"/>
    <property type="match status" value="1"/>
</dbReference>
<keyword evidence="2" id="KW-1185">Reference proteome</keyword>
<evidence type="ECO:0000313" key="2">
    <source>
        <dbReference type="Proteomes" id="UP000630718"/>
    </source>
</evidence>
<sequence length="500" mass="55895">MAISANHKTPDADGERHAHVIVIGAGLSGIAAAVKLRRGGITDFLVLEKADRVGGTWRENTYPGCAVDIPSPVYSFSFHPNPGWTRNFVGQPELLSYIEDTVDRFHLRPALRLNTELLEASWSEERRRWVLRTDRGRYVAQHVVFASGLLHEPVVPDLPGLDTFPGETFHSARWNHDVDLTGKRVAVIGTGCSAIQLIPEIQPLVDELHVFQRTAAWVLPRLDFPVPRPVRALFRAVPPAHRLFRAVCAAVMKGLGLVVRHPGAARLLTPLAKLFLRRQVPDPALRAQLTPDFTIGCKRLLLSNTYLPAMTRPNVRLLPHALTAVDGNQLIAADGRRAEVDVIVFGSGFEMRHPPIAERIRCRDGRLLSEVWKTRSPEAYRATTLPSVPNAYLLLGPNIVMYHSLLALAEAQLDYVVDAIRTARAHRIDALEIRPQPFRAYNDEVQRGLSTTVYNTGGCSSVYLDEHGKNFVTWPWTVKRLRSDLARFDIENYDTTPAEH</sequence>
<keyword evidence="1" id="KW-0503">Monooxygenase</keyword>
<comment type="caution">
    <text evidence="1">The sequence shown here is derived from an EMBL/GenBank/DDBJ whole genome shotgun (WGS) entry which is preliminary data.</text>
</comment>
<dbReference type="Proteomes" id="UP000630718">
    <property type="component" value="Unassembled WGS sequence"/>
</dbReference>
<dbReference type="AlphaFoldDB" id="A0A919AC61"/>
<reference evidence="1" key="1">
    <citation type="journal article" date="2014" name="Int. J. Syst. Evol. Microbiol.">
        <title>Complete genome sequence of Corynebacterium casei LMG S-19264T (=DSM 44701T), isolated from a smear-ripened cheese.</title>
        <authorList>
            <consortium name="US DOE Joint Genome Institute (JGI-PGF)"/>
            <person name="Walter F."/>
            <person name="Albersmeier A."/>
            <person name="Kalinowski J."/>
            <person name="Ruckert C."/>
        </authorList>
    </citation>
    <scope>NUCLEOTIDE SEQUENCE</scope>
    <source>
        <strain evidence="1">JCM 4477</strain>
    </source>
</reference>
<reference evidence="1" key="2">
    <citation type="submission" date="2020-09" db="EMBL/GenBank/DDBJ databases">
        <authorList>
            <person name="Sun Q."/>
            <person name="Ohkuma M."/>
        </authorList>
    </citation>
    <scope>NUCLEOTIDE SEQUENCE</scope>
    <source>
        <strain evidence="1">JCM 4477</strain>
    </source>
</reference>
<dbReference type="RefSeq" id="WP_190204097.1">
    <property type="nucleotide sequence ID" value="NZ_BNBI01000004.1"/>
</dbReference>
<keyword evidence="1" id="KW-0560">Oxidoreductase</keyword>
<evidence type="ECO:0000313" key="1">
    <source>
        <dbReference type="EMBL" id="GHE98191.1"/>
    </source>
</evidence>
<gene>
    <name evidence="1" type="primary">hapE</name>
    <name evidence="1" type="ORF">GCM10018772_23250</name>
</gene>
<dbReference type="InterPro" id="IPR036188">
    <property type="entry name" value="FAD/NAD-bd_sf"/>
</dbReference>
<dbReference type="GO" id="GO:0004497">
    <property type="term" value="F:monooxygenase activity"/>
    <property type="evidence" value="ECO:0007669"/>
    <property type="project" value="UniProtKB-KW"/>
</dbReference>
<protein>
    <submittedName>
        <fullName evidence="1">Cyclohexanone monooxygenase</fullName>
    </submittedName>
</protein>
<dbReference type="Gene3D" id="3.50.50.60">
    <property type="entry name" value="FAD/NAD(P)-binding domain"/>
    <property type="match status" value="3"/>
</dbReference>
<organism evidence="1 2">
    <name type="scientific">Streptomyces fumanus</name>
    <dbReference type="NCBI Taxonomy" id="67302"/>
    <lineage>
        <taxon>Bacteria</taxon>
        <taxon>Bacillati</taxon>
        <taxon>Actinomycetota</taxon>
        <taxon>Actinomycetes</taxon>
        <taxon>Kitasatosporales</taxon>
        <taxon>Streptomycetaceae</taxon>
        <taxon>Streptomyces</taxon>
    </lineage>
</organism>
<dbReference type="PANTHER" id="PTHR42877">
    <property type="entry name" value="L-ORNITHINE N(5)-MONOOXYGENASE-RELATED"/>
    <property type="match status" value="1"/>
</dbReference>
<dbReference type="InterPro" id="IPR051209">
    <property type="entry name" value="FAD-bind_Monooxygenase_sf"/>
</dbReference>
<dbReference type="PANTHER" id="PTHR42877:SF4">
    <property type="entry name" value="FAD_NAD(P)-BINDING DOMAIN-CONTAINING PROTEIN-RELATED"/>
    <property type="match status" value="1"/>
</dbReference>
<accession>A0A919AC61</accession>
<dbReference type="EMBL" id="BNBI01000004">
    <property type="protein sequence ID" value="GHE98191.1"/>
    <property type="molecule type" value="Genomic_DNA"/>
</dbReference>
<name>A0A919AC61_9ACTN</name>
<proteinExistence type="predicted"/>
<dbReference type="SUPFAM" id="SSF51905">
    <property type="entry name" value="FAD/NAD(P)-binding domain"/>
    <property type="match status" value="2"/>
</dbReference>
<dbReference type="PRINTS" id="PR00469">
    <property type="entry name" value="PNDRDTASEII"/>
</dbReference>